<comment type="caution">
    <text evidence="4">The sequence shown here is derived from an EMBL/GenBank/DDBJ whole genome shotgun (WGS) entry which is preliminary data.</text>
</comment>
<evidence type="ECO:0000256" key="2">
    <source>
        <dbReference type="ARBA" id="ARBA00022679"/>
    </source>
</evidence>
<evidence type="ECO:0000313" key="4">
    <source>
        <dbReference type="EMBL" id="MFD0927181.1"/>
    </source>
</evidence>
<sequence>MPDDPTRGAFAPTVSAPRPVTPTTVLAAELIDLCDRLDAGTGTDPEVVAAARRARDLAVGLDDYVAACTSPETSALAGLARRTHEHDWDADEHAVHLEQEMLSGHVEGRFLAFLVHMTGARRILELGMFTGYSALAMAEAAGPGAVVVASEIDPAVAGFAAESFEQSGMADRIDVRVGPASELLRDLAASCAAGDTAPFDLVFVDADKGGYAGYLDALLDSDLLADGAVVAVDNTLMQGQPYRDGVPSTSNGTAIATFNASVADDPRVEQVLVPLRDGVTLIRRTGDPRS</sequence>
<dbReference type="InterPro" id="IPR002935">
    <property type="entry name" value="SAM_O-MeTrfase"/>
</dbReference>
<proteinExistence type="predicted"/>
<dbReference type="GO" id="GO:0008168">
    <property type="term" value="F:methyltransferase activity"/>
    <property type="evidence" value="ECO:0007669"/>
    <property type="project" value="UniProtKB-KW"/>
</dbReference>
<dbReference type="Proteomes" id="UP001597068">
    <property type="component" value="Unassembled WGS sequence"/>
</dbReference>
<dbReference type="GO" id="GO:0032259">
    <property type="term" value="P:methylation"/>
    <property type="evidence" value="ECO:0007669"/>
    <property type="project" value="UniProtKB-KW"/>
</dbReference>
<protein>
    <submittedName>
        <fullName evidence="4">O-methyltransferase</fullName>
        <ecNumber evidence="4">2.1.1.-</ecNumber>
    </submittedName>
</protein>
<keyword evidence="3" id="KW-0949">S-adenosyl-L-methionine</keyword>
<gene>
    <name evidence="4" type="ORF">ACFQ04_15690</name>
</gene>
<dbReference type="InterPro" id="IPR029063">
    <property type="entry name" value="SAM-dependent_MTases_sf"/>
</dbReference>
<dbReference type="SUPFAM" id="SSF53335">
    <property type="entry name" value="S-adenosyl-L-methionine-dependent methyltransferases"/>
    <property type="match status" value="1"/>
</dbReference>
<dbReference type="EC" id="2.1.1.-" evidence="4"/>
<keyword evidence="1 4" id="KW-0489">Methyltransferase</keyword>
<dbReference type="PANTHER" id="PTHR10509">
    <property type="entry name" value="O-METHYLTRANSFERASE-RELATED"/>
    <property type="match status" value="1"/>
</dbReference>
<dbReference type="EMBL" id="JBHTIL010000002">
    <property type="protein sequence ID" value="MFD0927181.1"/>
    <property type="molecule type" value="Genomic_DNA"/>
</dbReference>
<dbReference type="RefSeq" id="WP_253648842.1">
    <property type="nucleotide sequence ID" value="NZ_BAAAMO010000006.1"/>
</dbReference>
<dbReference type="Pfam" id="PF01596">
    <property type="entry name" value="Methyltransf_3"/>
    <property type="match status" value="1"/>
</dbReference>
<dbReference type="PANTHER" id="PTHR10509:SF14">
    <property type="entry name" value="CAFFEOYL-COA O-METHYLTRANSFERASE 3-RELATED"/>
    <property type="match status" value="1"/>
</dbReference>
<reference evidence="5" key="1">
    <citation type="journal article" date="2019" name="Int. J. Syst. Evol. Microbiol.">
        <title>The Global Catalogue of Microorganisms (GCM) 10K type strain sequencing project: providing services to taxonomists for standard genome sequencing and annotation.</title>
        <authorList>
            <consortium name="The Broad Institute Genomics Platform"/>
            <consortium name="The Broad Institute Genome Sequencing Center for Infectious Disease"/>
            <person name="Wu L."/>
            <person name="Ma J."/>
        </authorList>
    </citation>
    <scope>NUCLEOTIDE SEQUENCE [LARGE SCALE GENOMIC DNA]</scope>
    <source>
        <strain evidence="5">CCUG 50873</strain>
    </source>
</reference>
<dbReference type="CDD" id="cd02440">
    <property type="entry name" value="AdoMet_MTases"/>
    <property type="match status" value="1"/>
</dbReference>
<dbReference type="PROSITE" id="PS51682">
    <property type="entry name" value="SAM_OMT_I"/>
    <property type="match status" value="1"/>
</dbReference>
<dbReference type="InterPro" id="IPR050362">
    <property type="entry name" value="Cation-dep_OMT"/>
</dbReference>
<keyword evidence="5" id="KW-1185">Reference proteome</keyword>
<evidence type="ECO:0000256" key="3">
    <source>
        <dbReference type="ARBA" id="ARBA00022691"/>
    </source>
</evidence>
<keyword evidence="2 4" id="KW-0808">Transferase</keyword>
<dbReference type="Gene3D" id="3.40.50.150">
    <property type="entry name" value="Vaccinia Virus protein VP39"/>
    <property type="match status" value="1"/>
</dbReference>
<evidence type="ECO:0000256" key="1">
    <source>
        <dbReference type="ARBA" id="ARBA00022603"/>
    </source>
</evidence>
<organism evidence="4 5">
    <name type="scientific">Williamsia deligens</name>
    <dbReference type="NCBI Taxonomy" id="321325"/>
    <lineage>
        <taxon>Bacteria</taxon>
        <taxon>Bacillati</taxon>
        <taxon>Actinomycetota</taxon>
        <taxon>Actinomycetes</taxon>
        <taxon>Mycobacteriales</taxon>
        <taxon>Nocardiaceae</taxon>
        <taxon>Williamsia</taxon>
    </lineage>
</organism>
<accession>A0ABW3G9M5</accession>
<name>A0ABW3G9M5_9NOCA</name>
<evidence type="ECO:0000313" key="5">
    <source>
        <dbReference type="Proteomes" id="UP001597068"/>
    </source>
</evidence>